<dbReference type="InterPro" id="IPR004488">
    <property type="entry name" value="Mg/Co-transport_prot_CorA"/>
</dbReference>
<dbReference type="InterPro" id="IPR045863">
    <property type="entry name" value="CorA_TM1_TM2"/>
</dbReference>
<protein>
    <recommendedName>
        <fullName evidence="12">Magnesium transport protein CorA</fullName>
    </recommendedName>
</protein>
<evidence type="ECO:0000256" key="6">
    <source>
        <dbReference type="ARBA" id="ARBA00022842"/>
    </source>
</evidence>
<organism evidence="13 14">
    <name type="scientific">Candidatus Methanofastidiosum methylothiophilum</name>
    <dbReference type="NCBI Taxonomy" id="1705564"/>
    <lineage>
        <taxon>Archaea</taxon>
        <taxon>Methanobacteriati</taxon>
        <taxon>Methanobacteriota</taxon>
        <taxon>Stenosarchaea group</taxon>
        <taxon>Candidatus Methanofastidiosia</taxon>
        <taxon>Candidatus Methanofastidiosales</taxon>
        <taxon>Candidatus Methanofastidiosaceae</taxon>
        <taxon>Candidatus Methanofastidiosum</taxon>
    </lineage>
</organism>
<dbReference type="Proteomes" id="UP000075578">
    <property type="component" value="Unassembled WGS sequence"/>
</dbReference>
<dbReference type="GO" id="GO:0005886">
    <property type="term" value="C:plasma membrane"/>
    <property type="evidence" value="ECO:0007669"/>
    <property type="project" value="UniProtKB-SubCell"/>
</dbReference>
<evidence type="ECO:0000256" key="10">
    <source>
        <dbReference type="ARBA" id="ARBA00034269"/>
    </source>
</evidence>
<dbReference type="PANTHER" id="PTHR46494:SF1">
    <property type="entry name" value="CORA FAMILY METAL ION TRANSPORTER (EUROFUNG)"/>
    <property type="match status" value="1"/>
</dbReference>
<dbReference type="Pfam" id="PF01544">
    <property type="entry name" value="CorA"/>
    <property type="match status" value="1"/>
</dbReference>
<keyword evidence="7 12" id="KW-1133">Transmembrane helix</keyword>
<evidence type="ECO:0000256" key="1">
    <source>
        <dbReference type="ARBA" id="ARBA00004651"/>
    </source>
</evidence>
<evidence type="ECO:0000256" key="12">
    <source>
        <dbReference type="RuleBase" id="RU362010"/>
    </source>
</evidence>
<feature type="transmembrane region" description="Helical" evidence="12">
    <location>
        <begin position="261"/>
        <end position="281"/>
    </location>
</feature>
<dbReference type="FunFam" id="1.20.58.340:FF:000004">
    <property type="entry name" value="Magnesium transport protein CorA"/>
    <property type="match status" value="1"/>
</dbReference>
<evidence type="ECO:0000256" key="2">
    <source>
        <dbReference type="ARBA" id="ARBA00009765"/>
    </source>
</evidence>
<dbReference type="CDD" id="cd12828">
    <property type="entry name" value="TmCorA-like_1"/>
    <property type="match status" value="1"/>
</dbReference>
<dbReference type="EMBL" id="LNGD01000010">
    <property type="protein sequence ID" value="KYC53686.1"/>
    <property type="molecule type" value="Genomic_DNA"/>
</dbReference>
<keyword evidence="9 12" id="KW-0472">Membrane</keyword>
<dbReference type="SUPFAM" id="SSF143865">
    <property type="entry name" value="CorA soluble domain-like"/>
    <property type="match status" value="1"/>
</dbReference>
<evidence type="ECO:0000313" key="13">
    <source>
        <dbReference type="EMBL" id="KYC53686.1"/>
    </source>
</evidence>
<evidence type="ECO:0000313" key="14">
    <source>
        <dbReference type="Proteomes" id="UP000075578"/>
    </source>
</evidence>
<sequence>MFEVFYLLDNQIKKEVASYEKLLELSKSKIKFWIDIVDATPDEISRLGDIFELHPVTIEDFADEGTRVKIEVFENYTFIVLYTLSMEDRLTKYEYDVLISENFIITKDTRKDSKILGKLKNDDKALYKILNKGPDFLLHMIMDKIIDAYFCIIEDLDVTVEKIEDELFEKGNKESLKKVIELKRDVSLFKRIVVSEREELLGLLRKESLFVADETKIYFRDNYDSIISIFDSLDSMRDSLIGIQDTYLSYTSNRLNEIMKVLTIIATIMMPLTLISGIYGMNFEYMPELKWRYGYYITLTLMFIIGSVMLYYFRKKEWL</sequence>
<name>A0A150J912_9EURY</name>
<reference evidence="13 14" key="1">
    <citation type="journal article" date="2016" name="ISME J.">
        <title>Chasing the elusive Euryarchaeota class WSA2: genomes reveal a uniquely fastidious methyl-reducing methanogen.</title>
        <authorList>
            <person name="Nobu M.K."/>
            <person name="Narihiro T."/>
            <person name="Kuroda K."/>
            <person name="Mei R."/>
            <person name="Liu W.T."/>
        </authorList>
    </citation>
    <scope>NUCLEOTIDE SEQUENCE [LARGE SCALE GENOMIC DNA]</scope>
    <source>
        <strain evidence="13">U1lsi0528_Bin089</strain>
    </source>
</reference>
<evidence type="ECO:0000256" key="11">
    <source>
        <dbReference type="ARBA" id="ARBA00045497"/>
    </source>
</evidence>
<accession>A0A150J912</accession>
<comment type="catalytic activity">
    <reaction evidence="10">
        <text>Mg(2+)(in) = Mg(2+)(out)</text>
        <dbReference type="Rhea" id="RHEA:29827"/>
        <dbReference type="ChEBI" id="CHEBI:18420"/>
    </reaction>
</comment>
<keyword evidence="8 12" id="KW-0406">Ion transport</keyword>
<evidence type="ECO:0000256" key="7">
    <source>
        <dbReference type="ARBA" id="ARBA00022989"/>
    </source>
</evidence>
<dbReference type="InterPro" id="IPR002523">
    <property type="entry name" value="MgTranspt_CorA/ZnTranspt_ZntB"/>
</dbReference>
<dbReference type="GO" id="GO:0015095">
    <property type="term" value="F:magnesium ion transmembrane transporter activity"/>
    <property type="evidence" value="ECO:0007669"/>
    <property type="project" value="UniProtKB-UniRule"/>
</dbReference>
<evidence type="ECO:0000256" key="8">
    <source>
        <dbReference type="ARBA" id="ARBA00023065"/>
    </source>
</evidence>
<evidence type="ECO:0000256" key="5">
    <source>
        <dbReference type="ARBA" id="ARBA00022692"/>
    </source>
</evidence>
<dbReference type="NCBIfam" id="TIGR00383">
    <property type="entry name" value="corA"/>
    <property type="match status" value="1"/>
</dbReference>
<evidence type="ECO:0000256" key="9">
    <source>
        <dbReference type="ARBA" id="ARBA00023136"/>
    </source>
</evidence>
<proteinExistence type="inferred from homology"/>
<keyword evidence="4 12" id="KW-1003">Cell membrane</keyword>
<evidence type="ECO:0000256" key="4">
    <source>
        <dbReference type="ARBA" id="ARBA00022475"/>
    </source>
</evidence>
<gene>
    <name evidence="12 13" type="primary">corA</name>
    <name evidence="13" type="ORF">AMQ74_00305</name>
</gene>
<dbReference type="SUPFAM" id="SSF144083">
    <property type="entry name" value="Magnesium transport protein CorA, transmembrane region"/>
    <property type="match status" value="1"/>
</dbReference>
<comment type="similarity">
    <text evidence="2 12">Belongs to the CorA metal ion transporter (MIT) (TC 1.A.35) family.</text>
</comment>
<dbReference type="GO" id="GO:0000287">
    <property type="term" value="F:magnesium ion binding"/>
    <property type="evidence" value="ECO:0007669"/>
    <property type="project" value="TreeGrafter"/>
</dbReference>
<keyword evidence="3 12" id="KW-0813">Transport</keyword>
<comment type="subcellular location">
    <subcellularLocation>
        <location evidence="1">Cell membrane</location>
        <topology evidence="1">Multi-pass membrane protein</topology>
    </subcellularLocation>
    <subcellularLocation>
        <location evidence="12">Membrane</location>
        <topology evidence="12">Multi-pass membrane protein</topology>
    </subcellularLocation>
</comment>
<dbReference type="InterPro" id="IPR045861">
    <property type="entry name" value="CorA_cytoplasmic_dom"/>
</dbReference>
<dbReference type="GO" id="GO:0050897">
    <property type="term" value="F:cobalt ion binding"/>
    <property type="evidence" value="ECO:0007669"/>
    <property type="project" value="TreeGrafter"/>
</dbReference>
<dbReference type="PATRIC" id="fig|1705564.3.peg.306"/>
<dbReference type="AlphaFoldDB" id="A0A150J912"/>
<keyword evidence="5 12" id="KW-0812">Transmembrane</keyword>
<dbReference type="Gene3D" id="1.20.58.340">
    <property type="entry name" value="Magnesium transport protein CorA, transmembrane region"/>
    <property type="match status" value="2"/>
</dbReference>
<keyword evidence="6 12" id="KW-0460">Magnesium</keyword>
<feature type="transmembrane region" description="Helical" evidence="12">
    <location>
        <begin position="293"/>
        <end position="313"/>
    </location>
</feature>
<comment type="function">
    <text evidence="11">Mediates influx of magnesium ions. Alternates between open and closed states. Activated by low cytoplasmic Mg(2+) levels. Inactive when cytoplasmic Mg(2+) levels are high.</text>
</comment>
<dbReference type="GO" id="GO:0015087">
    <property type="term" value="F:cobalt ion transmembrane transporter activity"/>
    <property type="evidence" value="ECO:0007669"/>
    <property type="project" value="UniProtKB-UniRule"/>
</dbReference>
<dbReference type="PANTHER" id="PTHR46494">
    <property type="entry name" value="CORA FAMILY METAL ION TRANSPORTER (EUROFUNG)"/>
    <property type="match status" value="1"/>
</dbReference>
<evidence type="ECO:0000256" key="3">
    <source>
        <dbReference type="ARBA" id="ARBA00022448"/>
    </source>
</evidence>
<dbReference type="Gene3D" id="3.30.460.20">
    <property type="entry name" value="CorA soluble domain-like"/>
    <property type="match status" value="1"/>
</dbReference>
<comment type="caution">
    <text evidence="13">The sequence shown here is derived from an EMBL/GenBank/DDBJ whole genome shotgun (WGS) entry which is preliminary data.</text>
</comment>